<sequence length="912" mass="100127">MEAYKNEVRLENYLFYKFRKSGRNPFRPANLAGVQSKADYINLGFHNVPRANRLPIFQDIQVKAPKTWQHGPRILSGNNLLGPPLPPADANYNLQTALNTKTLYFDQQAPQWTPIKVLARGGYAMAVHYKHNVNGVDRDIVSKIGLNARGAESLRQRQAAHSIQLYDVPGLRARPTRPPEPLSDDSSDDQLTEYDDDGVGDPRPWRVRRPRRNRSWLEDDAKNRAHESRRQAYDAWMSANPNPNDDWLLLEYMENGSLSELIKRRTERADPNPPPNRVLWAFWLCLVRGVVGLQYPPNMFHPNRRNPARRFLGSERAPPPGTLRRSRRLRHQDPLPHAEYDATNARSNRLLRAVSVLDVRSWQYSPAAVNRHTDLAGDLIEELPETNELCERGENTVHFDLDPNNILIGGFELSPEALLRWGERIKKGLYKEGKPIESIPSTPPRPDRQAQEHAFLADFGLAERIKSYKKNRYYHRRRRNGKVFIAPPEQFGPEWETLNGNPSDDDVGEDDVAGSYSFKTNIWQIAWNMWMLITGLAPPSPPKPVFPPDQNHHITASTPRSQYHTILQNVGYNGPISYCAILCDSIDSPADPFASVDQDLRWTIFRCLYHCPHHRPNLNELLDQAKEKIGPNIFPGETDAQINTWVENWFYSAPPPPPPPPPPSGGGGGGGGDDGDDGDDVSSGGGGPGGGGPGGGGPGGGGPGGGGPGGGGPGGGGGGPGGTLSLSGTGLWVNIRYNAAFPSGYRRIMTPGTNAQCGIRALVESVQHQFPATDLPAGVNFPTFADFMATATTLEGEGLWNVVGAAGLTGSTASGNWGYDQLYAILSRWSTDNNVNTSGINTGLGSVVVMSGQANFLWLGDSSDYYPIFIYNDNAGANNGGGSHVPIMNHYEGLMQVPNESEKGKGKGKAKK</sequence>
<proteinExistence type="predicted"/>
<feature type="domain" description="Protein kinase" evidence="2">
    <location>
        <begin position="112"/>
        <end position="629"/>
    </location>
</feature>
<dbReference type="HOGENOM" id="CLU_315247_0_0_1"/>
<dbReference type="PROSITE" id="PS50011">
    <property type="entry name" value="PROTEIN_KINASE_DOM"/>
    <property type="match status" value="1"/>
</dbReference>
<dbReference type="GeneID" id="19277088"/>
<dbReference type="Gene3D" id="1.10.510.10">
    <property type="entry name" value="Transferase(Phosphotransferase) domain 1"/>
    <property type="match status" value="1"/>
</dbReference>
<feature type="compositionally biased region" description="Gly residues" evidence="1">
    <location>
        <begin position="683"/>
        <end position="722"/>
    </location>
</feature>
<feature type="compositionally biased region" description="Pro residues" evidence="1">
    <location>
        <begin position="653"/>
        <end position="664"/>
    </location>
</feature>
<dbReference type="InterPro" id="IPR000719">
    <property type="entry name" value="Prot_kinase_dom"/>
</dbReference>
<organism evidence="3 4">
    <name type="scientific">Pestalotiopsis fici (strain W106-1 / CGMCC3.15140)</name>
    <dbReference type="NCBI Taxonomy" id="1229662"/>
    <lineage>
        <taxon>Eukaryota</taxon>
        <taxon>Fungi</taxon>
        <taxon>Dikarya</taxon>
        <taxon>Ascomycota</taxon>
        <taxon>Pezizomycotina</taxon>
        <taxon>Sordariomycetes</taxon>
        <taxon>Xylariomycetidae</taxon>
        <taxon>Amphisphaeriales</taxon>
        <taxon>Sporocadaceae</taxon>
        <taxon>Pestalotiopsis</taxon>
    </lineage>
</organism>
<dbReference type="InParanoid" id="W3WS68"/>
<name>W3WS68_PESFW</name>
<keyword evidence="4" id="KW-1185">Reference proteome</keyword>
<dbReference type="EMBL" id="KI912117">
    <property type="protein sequence ID" value="ETS76688.1"/>
    <property type="molecule type" value="Genomic_DNA"/>
</dbReference>
<evidence type="ECO:0000313" key="4">
    <source>
        <dbReference type="Proteomes" id="UP000030651"/>
    </source>
</evidence>
<protein>
    <recommendedName>
        <fullName evidence="2">Protein kinase domain-containing protein</fullName>
    </recommendedName>
</protein>
<feature type="region of interest" description="Disordered" evidence="1">
    <location>
        <begin position="649"/>
        <end position="723"/>
    </location>
</feature>
<dbReference type="AlphaFoldDB" id="W3WS68"/>
<dbReference type="SUPFAM" id="SSF56112">
    <property type="entry name" value="Protein kinase-like (PK-like)"/>
    <property type="match status" value="1"/>
</dbReference>
<dbReference type="Proteomes" id="UP000030651">
    <property type="component" value="Unassembled WGS sequence"/>
</dbReference>
<dbReference type="RefSeq" id="XP_007838847.1">
    <property type="nucleotide sequence ID" value="XM_007840656.1"/>
</dbReference>
<feature type="region of interest" description="Disordered" evidence="1">
    <location>
        <begin position="304"/>
        <end position="340"/>
    </location>
</feature>
<dbReference type="OMA" id="CERGENT"/>
<evidence type="ECO:0000259" key="2">
    <source>
        <dbReference type="PROSITE" id="PS50011"/>
    </source>
</evidence>
<dbReference type="STRING" id="1229662.W3WS68"/>
<dbReference type="OrthoDB" id="310217at2759"/>
<dbReference type="GO" id="GO:0004672">
    <property type="term" value="F:protein kinase activity"/>
    <property type="evidence" value="ECO:0007669"/>
    <property type="project" value="InterPro"/>
</dbReference>
<accession>W3WS68</accession>
<evidence type="ECO:0000313" key="3">
    <source>
        <dbReference type="EMBL" id="ETS76688.1"/>
    </source>
</evidence>
<dbReference type="InterPro" id="IPR011009">
    <property type="entry name" value="Kinase-like_dom_sf"/>
</dbReference>
<dbReference type="KEGG" id="pfy:PFICI_12075"/>
<dbReference type="GO" id="GO:0005524">
    <property type="term" value="F:ATP binding"/>
    <property type="evidence" value="ECO:0007669"/>
    <property type="project" value="InterPro"/>
</dbReference>
<feature type="region of interest" description="Disordered" evidence="1">
    <location>
        <begin position="165"/>
        <end position="207"/>
    </location>
</feature>
<reference evidence="4" key="1">
    <citation type="journal article" date="2015" name="BMC Genomics">
        <title>Genomic and transcriptomic analysis of the endophytic fungus Pestalotiopsis fici reveals its lifestyle and high potential for synthesis of natural products.</title>
        <authorList>
            <person name="Wang X."/>
            <person name="Zhang X."/>
            <person name="Liu L."/>
            <person name="Xiang M."/>
            <person name="Wang W."/>
            <person name="Sun X."/>
            <person name="Che Y."/>
            <person name="Guo L."/>
            <person name="Liu G."/>
            <person name="Guo L."/>
            <person name="Wang C."/>
            <person name="Yin W.B."/>
            <person name="Stadler M."/>
            <person name="Zhang X."/>
            <person name="Liu X."/>
        </authorList>
    </citation>
    <scope>NUCLEOTIDE SEQUENCE [LARGE SCALE GENOMIC DNA]</scope>
    <source>
        <strain evidence="4">W106-1 / CGMCC3.15140</strain>
    </source>
</reference>
<gene>
    <name evidence="3" type="ORF">PFICI_12075</name>
</gene>
<feature type="compositionally biased region" description="Basic and acidic residues" evidence="1">
    <location>
        <begin position="331"/>
        <end position="340"/>
    </location>
</feature>
<feature type="compositionally biased region" description="Acidic residues" evidence="1">
    <location>
        <begin position="182"/>
        <end position="199"/>
    </location>
</feature>
<evidence type="ECO:0000256" key="1">
    <source>
        <dbReference type="SAM" id="MobiDB-lite"/>
    </source>
</evidence>